<dbReference type="AlphaFoldDB" id="A0A6J4I6U0"/>
<feature type="region of interest" description="Disordered" evidence="1">
    <location>
        <begin position="314"/>
        <end position="361"/>
    </location>
</feature>
<feature type="compositionally biased region" description="Basic and acidic residues" evidence="1">
    <location>
        <begin position="349"/>
        <end position="361"/>
    </location>
</feature>
<feature type="compositionally biased region" description="Basic and acidic residues" evidence="1">
    <location>
        <begin position="272"/>
        <end position="283"/>
    </location>
</feature>
<feature type="compositionally biased region" description="Basic residues" evidence="1">
    <location>
        <begin position="69"/>
        <end position="99"/>
    </location>
</feature>
<evidence type="ECO:0000313" key="2">
    <source>
        <dbReference type="EMBL" id="CAA9242803.1"/>
    </source>
</evidence>
<proteinExistence type="predicted"/>
<dbReference type="EMBL" id="CADCTG010000145">
    <property type="protein sequence ID" value="CAA9242803.1"/>
    <property type="molecule type" value="Genomic_DNA"/>
</dbReference>
<feature type="region of interest" description="Disordered" evidence="1">
    <location>
        <begin position="33"/>
        <end position="108"/>
    </location>
</feature>
<name>A0A6J4I6U0_9PROT</name>
<protein>
    <submittedName>
        <fullName evidence="2">Outer membrane protein A</fullName>
    </submittedName>
</protein>
<accession>A0A6J4I6U0</accession>
<feature type="region of interest" description="Disordered" evidence="1">
    <location>
        <begin position="140"/>
        <end position="206"/>
    </location>
</feature>
<reference evidence="2" key="1">
    <citation type="submission" date="2020-02" db="EMBL/GenBank/DDBJ databases">
        <authorList>
            <person name="Meier V. D."/>
        </authorList>
    </citation>
    <scope>NUCLEOTIDE SEQUENCE</scope>
    <source>
        <strain evidence="2">AVDCRST_MAG08</strain>
    </source>
</reference>
<feature type="non-terminal residue" evidence="2">
    <location>
        <position position="1"/>
    </location>
</feature>
<evidence type="ECO:0000256" key="1">
    <source>
        <dbReference type="SAM" id="MobiDB-lite"/>
    </source>
</evidence>
<feature type="non-terminal residue" evidence="2">
    <location>
        <position position="361"/>
    </location>
</feature>
<feature type="compositionally biased region" description="Basic residues" evidence="1">
    <location>
        <begin position="149"/>
        <end position="183"/>
    </location>
</feature>
<gene>
    <name evidence="2" type="ORF">AVDCRST_MAG08-1713</name>
</gene>
<organism evidence="2">
    <name type="scientific">uncultured Acetobacteraceae bacterium</name>
    <dbReference type="NCBI Taxonomy" id="169975"/>
    <lineage>
        <taxon>Bacteria</taxon>
        <taxon>Pseudomonadati</taxon>
        <taxon>Pseudomonadota</taxon>
        <taxon>Alphaproteobacteria</taxon>
        <taxon>Acetobacterales</taxon>
        <taxon>Acetobacteraceae</taxon>
        <taxon>environmental samples</taxon>
    </lineage>
</organism>
<feature type="compositionally biased region" description="Basic residues" evidence="1">
    <location>
        <begin position="33"/>
        <end position="57"/>
    </location>
</feature>
<feature type="region of interest" description="Disordered" evidence="1">
    <location>
        <begin position="262"/>
        <end position="299"/>
    </location>
</feature>
<sequence>EASSRRRCRRGPVVFHAARRGGAARHRPLCRRWSGHQPVPRHHVPRLPHQRRRHRLRGPGLAWLGFRQRPPRRGRGQLPRKRDRPHRGSRPGRRGRHQRLCPAVRGDGQRPVRLRPVLLRHPAGRVHAVHRRRRRLCLDRHQERAAERRRQRLPPGRLRRQPRVPRHPGSRVGLQRRRPRPFAHQRGSVLRDGQPDPQSGPHLRPGAVGRARLLEAGKQQHLRPARHTLRVARAPSGRHRSARAGGPAARRRAHLPGVLRLEPRGPYLAGAGDRRGSRPERPARVLHPHRGGGPRGPVRHAAVQPTAVAAARGGRGIRAGGPWHLARGDRRHGLRREPAAGPDRRRRARAAEPPRRDRAAV</sequence>